<dbReference type="GO" id="GO:0005886">
    <property type="term" value="C:plasma membrane"/>
    <property type="evidence" value="ECO:0007669"/>
    <property type="project" value="UniProtKB-SubCell"/>
</dbReference>
<reference evidence="7 8" key="1">
    <citation type="submission" date="2017-12" db="EMBL/GenBank/DDBJ databases">
        <title>Taxonomic description and draft genome of Pradoshia cofamensis Gen. nov., sp. nov., a thermotolerant bacillale isolated from anterior gut of earthworm Eisenia fetida.</title>
        <authorList>
            <person name="Saha T."/>
            <person name="Chakraborty R."/>
        </authorList>
    </citation>
    <scope>NUCLEOTIDE SEQUENCE [LARGE SCALE GENOMIC DNA]</scope>
    <source>
        <strain evidence="7 8">EAG3</strain>
    </source>
</reference>
<dbReference type="EMBL" id="PKOZ01000017">
    <property type="protein sequence ID" value="PQD93958.1"/>
    <property type="molecule type" value="Genomic_DNA"/>
</dbReference>
<evidence type="ECO:0000313" key="8">
    <source>
        <dbReference type="Proteomes" id="UP000239663"/>
    </source>
</evidence>
<feature type="transmembrane region" description="Helical" evidence="6">
    <location>
        <begin position="387"/>
        <end position="408"/>
    </location>
</feature>
<proteinExistence type="predicted"/>
<accession>A0A2S7MW38</accession>
<dbReference type="CDD" id="cd13124">
    <property type="entry name" value="MATE_SpoVB_like"/>
    <property type="match status" value="1"/>
</dbReference>
<dbReference type="OrthoDB" id="9775950at2"/>
<feature type="transmembrane region" description="Helical" evidence="6">
    <location>
        <begin position="232"/>
        <end position="255"/>
    </location>
</feature>
<dbReference type="InterPro" id="IPR024923">
    <property type="entry name" value="PG_synth_SpoVB"/>
</dbReference>
<gene>
    <name evidence="7" type="ORF">CYL18_17020</name>
</gene>
<evidence type="ECO:0000256" key="6">
    <source>
        <dbReference type="SAM" id="Phobius"/>
    </source>
</evidence>
<name>A0A2S7MW38_9BACI</name>
<dbReference type="PANTHER" id="PTHR30250:SF29">
    <property type="entry name" value="POLYSACCHARIDE BIOSYNTHESIS PROTEIN C-TERMINAL DOMAIN-CONTAINING PROTEIN"/>
    <property type="match status" value="1"/>
</dbReference>
<feature type="transmembrane region" description="Helical" evidence="6">
    <location>
        <begin position="52"/>
        <end position="75"/>
    </location>
</feature>
<dbReference type="RefSeq" id="WP_104850696.1">
    <property type="nucleotide sequence ID" value="NZ_PKOZ01000017.1"/>
</dbReference>
<comment type="subcellular location">
    <subcellularLocation>
        <location evidence="1">Cell membrane</location>
        <topology evidence="1">Multi-pass membrane protein</topology>
    </subcellularLocation>
</comment>
<keyword evidence="2" id="KW-1003">Cell membrane</keyword>
<feature type="transmembrane region" description="Helical" evidence="6">
    <location>
        <begin position="12"/>
        <end position="32"/>
    </location>
</feature>
<feature type="transmembrane region" description="Helical" evidence="6">
    <location>
        <begin position="287"/>
        <end position="307"/>
    </location>
</feature>
<dbReference type="PANTHER" id="PTHR30250">
    <property type="entry name" value="PST FAMILY PREDICTED COLANIC ACID TRANSPORTER"/>
    <property type="match status" value="1"/>
</dbReference>
<comment type="caution">
    <text evidence="7">The sequence shown here is derived from an EMBL/GenBank/DDBJ whole genome shotgun (WGS) entry which is preliminary data.</text>
</comment>
<keyword evidence="3 6" id="KW-0812">Transmembrane</keyword>
<evidence type="ECO:0000256" key="4">
    <source>
        <dbReference type="ARBA" id="ARBA00022989"/>
    </source>
</evidence>
<evidence type="ECO:0000256" key="3">
    <source>
        <dbReference type="ARBA" id="ARBA00022692"/>
    </source>
</evidence>
<feature type="transmembrane region" description="Helical" evidence="6">
    <location>
        <begin position="194"/>
        <end position="211"/>
    </location>
</feature>
<dbReference type="Proteomes" id="UP000239663">
    <property type="component" value="Unassembled WGS sequence"/>
</dbReference>
<feature type="transmembrane region" description="Helical" evidence="6">
    <location>
        <begin position="328"/>
        <end position="347"/>
    </location>
</feature>
<feature type="transmembrane region" description="Helical" evidence="6">
    <location>
        <begin position="450"/>
        <end position="471"/>
    </location>
</feature>
<sequence length="533" mass="57759">MDREYGASRRIARGAAILAAAAIFVKILSAIYRVPFQNIAGDEGFYIYQQVYPIYGIIIVLATYGFPAGISSMMAPHDKGGRSQKELMTASLLWVSIFGLFGFLLLYMGAEEIALLMNDSKLVPLIEVTAFSMLLLPLVSCVRGFYQSSGYMLPTAFSQTIEQIVRVSVILIGSFILVEKGSSLYEVGEGAMKGSIYGGIAATFILLYFVMKDRDEYFPLRWPSSEVFIQAGRILLFQGLAFCLSNMYILLLQLIDSFQLYAALVDQGIIPHDAKILKGTYDRGQPLVQVGLVITTSMALSVVPVLSSLKKRGSFEELKNMCQLIIKISIIIGLAAAVGLAAILSSVNVMLFKDDQGQAALTIISLLIVFASVAVTSATILQTLGRIRVSVIIICLSVGLKAVMNPLLIADSGILGAAWSSLLATSVAAVALLAVLSGELSGKLMSLRQLSVMAMAVLAMFGALIGYTMIFSALFEGYLESRWLSAIHALSAVLLGVVVYLPILVKMKLFSHEELQLVPFGDRLVRLLPHENN</sequence>
<dbReference type="InterPro" id="IPR002797">
    <property type="entry name" value="Polysacc_synth"/>
</dbReference>
<organism evidence="7 8">
    <name type="scientific">Pradoshia eiseniae</name>
    <dbReference type="NCBI Taxonomy" id="2064768"/>
    <lineage>
        <taxon>Bacteria</taxon>
        <taxon>Bacillati</taxon>
        <taxon>Bacillota</taxon>
        <taxon>Bacilli</taxon>
        <taxon>Bacillales</taxon>
        <taxon>Bacillaceae</taxon>
        <taxon>Pradoshia</taxon>
    </lineage>
</organism>
<evidence type="ECO:0000313" key="7">
    <source>
        <dbReference type="EMBL" id="PQD93958.1"/>
    </source>
</evidence>
<protein>
    <submittedName>
        <fullName evidence="7">Polysaccharide biosynthesis protein</fullName>
    </submittedName>
</protein>
<feature type="transmembrane region" description="Helical" evidence="6">
    <location>
        <begin position="163"/>
        <end position="182"/>
    </location>
</feature>
<feature type="transmembrane region" description="Helical" evidence="6">
    <location>
        <begin position="483"/>
        <end position="505"/>
    </location>
</feature>
<feature type="transmembrane region" description="Helical" evidence="6">
    <location>
        <begin position="122"/>
        <end position="142"/>
    </location>
</feature>
<keyword evidence="5 6" id="KW-0472">Membrane</keyword>
<keyword evidence="4 6" id="KW-1133">Transmembrane helix</keyword>
<dbReference type="AlphaFoldDB" id="A0A2S7MW38"/>
<feature type="transmembrane region" description="Helical" evidence="6">
    <location>
        <begin position="87"/>
        <end position="110"/>
    </location>
</feature>
<dbReference type="Pfam" id="PF01943">
    <property type="entry name" value="Polysacc_synt"/>
    <property type="match status" value="1"/>
</dbReference>
<evidence type="ECO:0000256" key="1">
    <source>
        <dbReference type="ARBA" id="ARBA00004651"/>
    </source>
</evidence>
<dbReference type="InterPro" id="IPR050833">
    <property type="entry name" value="Poly_Biosynth_Transport"/>
</dbReference>
<feature type="transmembrane region" description="Helical" evidence="6">
    <location>
        <begin position="414"/>
        <end position="438"/>
    </location>
</feature>
<feature type="transmembrane region" description="Helical" evidence="6">
    <location>
        <begin position="359"/>
        <end position="380"/>
    </location>
</feature>
<evidence type="ECO:0000256" key="5">
    <source>
        <dbReference type="ARBA" id="ARBA00023136"/>
    </source>
</evidence>
<keyword evidence="8" id="KW-1185">Reference proteome</keyword>
<evidence type="ECO:0000256" key="2">
    <source>
        <dbReference type="ARBA" id="ARBA00022475"/>
    </source>
</evidence>